<dbReference type="AlphaFoldDB" id="W3V6K0"/>
<dbReference type="Gene3D" id="3.30.54.10">
    <property type="match status" value="1"/>
</dbReference>
<dbReference type="Gene3D" id="3.50.14.10">
    <property type="entry name" value="Replication terminator Tus, domain 1 superfamily/Replication terminator Tus"/>
    <property type="match status" value="1"/>
</dbReference>
<dbReference type="Pfam" id="PF05472">
    <property type="entry name" value="Ter"/>
    <property type="match status" value="1"/>
</dbReference>
<dbReference type="InterPro" id="IPR036381">
    <property type="entry name" value="Tus_dom1"/>
</dbReference>
<organism evidence="5 6">
    <name type="scientific">Photorhabdus khanii NC19</name>
    <dbReference type="NCBI Taxonomy" id="1004151"/>
    <lineage>
        <taxon>Bacteria</taxon>
        <taxon>Pseudomonadati</taxon>
        <taxon>Pseudomonadota</taxon>
        <taxon>Gammaproteobacteria</taxon>
        <taxon>Enterobacterales</taxon>
        <taxon>Morganellaceae</taxon>
        <taxon>Photorhabdus</taxon>
    </lineage>
</organism>
<protein>
    <recommendedName>
        <fullName evidence="4">DNA replication terminus site-binding protein</fullName>
    </recommendedName>
</protein>
<evidence type="ECO:0000256" key="1">
    <source>
        <dbReference type="ARBA" id="ARBA00022490"/>
    </source>
</evidence>
<reference evidence="5 6" key="1">
    <citation type="submission" date="2013-11" db="EMBL/GenBank/DDBJ databases">
        <title>Elucidation of the Photorhabdus temperata genome and generation of transposon mutant library to identify motility mutants.</title>
        <authorList>
            <person name="Hurst S.G.IV."/>
            <person name="Micheals B."/>
            <person name="Abebe-Akele F."/>
            <person name="Rowedder H."/>
            <person name="Bullock H."/>
            <person name="Jackobeck R."/>
            <person name="Janicki E."/>
            <person name="Tisa L.S."/>
        </authorList>
    </citation>
    <scope>NUCLEOTIDE SEQUENCE [LARGE SCALE GENOMIC DNA]</scope>
    <source>
        <strain evidence="5 6">NC19</strain>
    </source>
</reference>
<keyword evidence="3" id="KW-0238">DNA-binding</keyword>
<dbReference type="EMBL" id="AYSJ01000013">
    <property type="protein sequence ID" value="ETS30745.1"/>
    <property type="molecule type" value="Genomic_DNA"/>
</dbReference>
<evidence type="ECO:0000256" key="3">
    <source>
        <dbReference type="ARBA" id="ARBA00023125"/>
    </source>
</evidence>
<keyword evidence="2" id="KW-0235">DNA replication</keyword>
<evidence type="ECO:0000313" key="6">
    <source>
        <dbReference type="Proteomes" id="UP000018957"/>
    </source>
</evidence>
<gene>
    <name evidence="5" type="ORF">PTE_02691</name>
</gene>
<dbReference type="InterPro" id="IPR008865">
    <property type="entry name" value="DNA_replication_term_site-bd"/>
</dbReference>
<keyword evidence="6" id="KW-1185">Reference proteome</keyword>
<dbReference type="GO" id="GO:0006274">
    <property type="term" value="P:DNA replication termination"/>
    <property type="evidence" value="ECO:0007669"/>
    <property type="project" value="UniProtKB-UniRule"/>
</dbReference>
<dbReference type="Proteomes" id="UP000018957">
    <property type="component" value="Unassembled WGS sequence"/>
</dbReference>
<name>W3V6K0_9GAMM</name>
<evidence type="ECO:0000256" key="4">
    <source>
        <dbReference type="NCBIfam" id="TIGR02648"/>
    </source>
</evidence>
<dbReference type="SUPFAM" id="SSF56596">
    <property type="entry name" value="Replication terminator protein (Tus)"/>
    <property type="match status" value="1"/>
</dbReference>
<dbReference type="GO" id="GO:0003677">
    <property type="term" value="F:DNA binding"/>
    <property type="evidence" value="ECO:0007669"/>
    <property type="project" value="UniProtKB-UniRule"/>
</dbReference>
<proteinExistence type="predicted"/>
<keyword evidence="1" id="KW-0963">Cytoplasm</keyword>
<comment type="caution">
    <text evidence="5">The sequence shown here is derived from an EMBL/GenBank/DDBJ whole genome shotgun (WGS) entry which is preliminary data.</text>
</comment>
<sequence length="326" mass="37638">MCFLFYNQKYVVTNFVIYMSKYLSIEDLNRCFHQQENKLRQLRELLHSYSLLAAHVFVLPDVEKGSEHDPITEITVNGISGNEALDLGLSHYQRLFIHHNNQNISSKAAVRLPGVLCFSVDQPQYHAALNLIEEVNKLKAELEHIVTVQSGVNKEQRFEFVHNQLHGLITLNAYRTITPLLNPDSVRFGWANKNIINKVTKNQILARLEKSYNSGRAVSPYSREQWAEFIAKEITDIKKLPDDVILKIKRPVKVQPIARVWYTEQQKQVQYACPLPLIAFYVNCGGNPPKLGELPDYDTNAIVHRYKPKAKPLELVIPRLHLYREI</sequence>
<evidence type="ECO:0000313" key="5">
    <source>
        <dbReference type="EMBL" id="ETS30745.1"/>
    </source>
</evidence>
<dbReference type="NCBIfam" id="TIGR02648">
    <property type="entry name" value="rep_term_tus"/>
    <property type="match status" value="1"/>
</dbReference>
<accession>W3V6K0</accession>
<dbReference type="GO" id="GO:0005737">
    <property type="term" value="C:cytoplasm"/>
    <property type="evidence" value="ECO:0007669"/>
    <property type="project" value="InterPro"/>
</dbReference>
<evidence type="ECO:0000256" key="2">
    <source>
        <dbReference type="ARBA" id="ARBA00022705"/>
    </source>
</evidence>
<dbReference type="InterPro" id="IPR036384">
    <property type="entry name" value="Tus_sf"/>
</dbReference>
<dbReference type="PATRIC" id="fig|1004151.3.peg.2775"/>